<evidence type="ECO:0000256" key="1">
    <source>
        <dbReference type="SAM" id="MobiDB-lite"/>
    </source>
</evidence>
<evidence type="ECO:0000259" key="2">
    <source>
        <dbReference type="Pfam" id="PF18590"/>
    </source>
</evidence>
<reference evidence="3" key="1">
    <citation type="journal article" date="2012" name="BMC Genomics">
        <title>Characterisation of full-length cDNA sequences provides insights into the Eimeria tenella transcriptome.</title>
        <authorList>
            <person name="Amiruddin N."/>
            <person name="Lee X.W."/>
            <person name="Blake D.P."/>
            <person name="Suzuki Y."/>
            <person name="Tay Y.L."/>
            <person name="Lim L.S."/>
            <person name="Tomley F.M."/>
            <person name="Watanabe J."/>
            <person name="Sugimoto C."/>
            <person name="Wan K.L."/>
        </authorList>
    </citation>
    <scope>NUCLEOTIDE SEQUENCE</scope>
    <source>
        <strain evidence="3">Houghton</strain>
    </source>
</reference>
<sequence length="360" mass="38324">MPKEEALREENPKAPTATTLWCCPCLADVCGCCRCCYNCCKRGSPCPFFYFCFPCCCCCCRPAGPLKGVDEEETVVTGEEAQTEAAEEAKTEAAEAEEAEDAADKYQGDEGEGEVAAAADSEADQTNAAAAAGPRTAAAKPKPKPRRQVRPAGKKAPKSSPAFFTGKAAGLPPPPKEACVGPPPPVADPTFSVGLGAYLVYTDAEGGRLKNQWSKTPLTGSGILAYLCPEKGVADYKFEKKSAVEIYATDCEKSMASEFPADRIKYYEGWATFFKQLSAHGGTIVLLPAAVAEPPPKVKVVMFNKGKLSPVEVGQEVTINAFECLAVVPSNATKFNVKEMPHSDFMALANSQGVYVNLKK</sequence>
<dbReference type="EMBL" id="JN987322">
    <property type="protein sequence ID" value="AET50545.1"/>
    <property type="molecule type" value="mRNA"/>
</dbReference>
<feature type="compositionally biased region" description="Low complexity" evidence="1">
    <location>
        <begin position="114"/>
        <end position="140"/>
    </location>
</feature>
<protein>
    <recommendedName>
        <fullName evidence="2">Immune mapped protein 2 N-terminal domain-containing protein</fullName>
    </recommendedName>
</protein>
<feature type="region of interest" description="Disordered" evidence="1">
    <location>
        <begin position="78"/>
        <end position="178"/>
    </location>
</feature>
<proteinExistence type="evidence at transcript level"/>
<dbReference type="VEuPathDB" id="ToxoDB:ETH_00005120"/>
<accession>H9B985</accession>
<dbReference type="VEuPathDB" id="ToxoDB:ETH2_0810200"/>
<feature type="domain" description="Immune mapped protein 2 N-terminal" evidence="2">
    <location>
        <begin position="196"/>
        <end position="286"/>
    </location>
</feature>
<dbReference type="AlphaFoldDB" id="H9B985"/>
<feature type="compositionally biased region" description="Basic residues" evidence="1">
    <location>
        <begin position="141"/>
        <end position="157"/>
    </location>
</feature>
<organism evidence="3">
    <name type="scientific">Eimeria tenella</name>
    <name type="common">Coccidian parasite</name>
    <dbReference type="NCBI Taxonomy" id="5802"/>
    <lineage>
        <taxon>Eukaryota</taxon>
        <taxon>Sar</taxon>
        <taxon>Alveolata</taxon>
        <taxon>Apicomplexa</taxon>
        <taxon>Conoidasida</taxon>
        <taxon>Coccidia</taxon>
        <taxon>Eucoccidiorida</taxon>
        <taxon>Eimeriorina</taxon>
        <taxon>Eimeriidae</taxon>
        <taxon>Eimeria</taxon>
    </lineage>
</organism>
<dbReference type="InterPro" id="IPR040955">
    <property type="entry name" value="IMP2_N"/>
</dbReference>
<name>H9B985_EIMTE</name>
<dbReference type="Pfam" id="PF18590">
    <property type="entry name" value="IMP2_N"/>
    <property type="match status" value="1"/>
</dbReference>
<evidence type="ECO:0000313" key="3">
    <source>
        <dbReference type="EMBL" id="AET50545.1"/>
    </source>
</evidence>